<dbReference type="SUPFAM" id="SSF160935">
    <property type="entry name" value="VPA0735-like"/>
    <property type="match status" value="1"/>
</dbReference>
<feature type="compositionally biased region" description="Basic residues" evidence="1">
    <location>
        <begin position="16"/>
        <end position="25"/>
    </location>
</feature>
<proteinExistence type="predicted"/>
<dbReference type="InterPro" id="IPR010679">
    <property type="entry name" value="DUF1254"/>
</dbReference>
<dbReference type="KEGG" id="cphy:B5808_00470"/>
<sequence length="201" mass="21397">MTMRAIIGANPPARAIHGRHSGRRRQMSDQESTGFTGGFPDPDTIASAYDAADLARAVVCYKHFFPLVSGARIFTGQAEVGVQVNRVFGYMDTRPQQAGFTLNSDTPYAGPLLDLRVGPMVVEVPAGVIFGAVLNYDQSWITDMGIPGRDGGKGGRYVILPPGYDGELPDGSISLRLSRSRSSWACAACPSTATSPPRSSC</sequence>
<organism evidence="3 4">
    <name type="scientific">Cnuibacter physcomitrellae</name>
    <dbReference type="NCBI Taxonomy" id="1619308"/>
    <lineage>
        <taxon>Bacteria</taxon>
        <taxon>Bacillati</taxon>
        <taxon>Actinomycetota</taxon>
        <taxon>Actinomycetes</taxon>
        <taxon>Micrococcales</taxon>
        <taxon>Microbacteriaceae</taxon>
        <taxon>Cnuibacter</taxon>
    </lineage>
</organism>
<dbReference type="EMBL" id="CP020715">
    <property type="protein sequence ID" value="ARJ03875.1"/>
    <property type="molecule type" value="Genomic_DNA"/>
</dbReference>
<evidence type="ECO:0000313" key="4">
    <source>
        <dbReference type="Proteomes" id="UP000192775"/>
    </source>
</evidence>
<gene>
    <name evidence="3" type="ORF">B5808_00470</name>
</gene>
<evidence type="ECO:0000256" key="1">
    <source>
        <dbReference type="SAM" id="MobiDB-lite"/>
    </source>
</evidence>
<evidence type="ECO:0000259" key="2">
    <source>
        <dbReference type="Pfam" id="PF06863"/>
    </source>
</evidence>
<dbReference type="PANTHER" id="PTHR36509">
    <property type="entry name" value="BLL3101 PROTEIN"/>
    <property type="match status" value="1"/>
</dbReference>
<feature type="region of interest" description="Disordered" evidence="1">
    <location>
        <begin position="1"/>
        <end position="39"/>
    </location>
</feature>
<dbReference type="Proteomes" id="UP000192775">
    <property type="component" value="Chromosome"/>
</dbReference>
<evidence type="ECO:0000313" key="3">
    <source>
        <dbReference type="EMBL" id="ARJ03875.1"/>
    </source>
</evidence>
<dbReference type="Gene3D" id="2.60.40.1610">
    <property type="entry name" value="Domain of unknown function DUF1254"/>
    <property type="match status" value="1"/>
</dbReference>
<dbReference type="STRING" id="1619308.B5808_00470"/>
<dbReference type="Pfam" id="PF06863">
    <property type="entry name" value="DUF1254"/>
    <property type="match status" value="1"/>
</dbReference>
<dbReference type="AlphaFoldDB" id="A0A1X9LFA7"/>
<reference evidence="3 4" key="1">
    <citation type="submission" date="2017-04" db="EMBL/GenBank/DDBJ databases">
        <authorList>
            <person name="Afonso C.L."/>
            <person name="Miller P.J."/>
            <person name="Scott M.A."/>
            <person name="Spackman E."/>
            <person name="Goraichik I."/>
            <person name="Dimitrov K.M."/>
            <person name="Suarez D.L."/>
            <person name="Swayne D.E."/>
        </authorList>
    </citation>
    <scope>NUCLEOTIDE SEQUENCE [LARGE SCALE GENOMIC DNA]</scope>
    <source>
        <strain evidence="4">XA(T)</strain>
    </source>
</reference>
<feature type="domain" description="DUF1254" evidence="2">
    <location>
        <begin position="94"/>
        <end position="183"/>
    </location>
</feature>
<keyword evidence="4" id="KW-1185">Reference proteome</keyword>
<protein>
    <recommendedName>
        <fullName evidence="2">DUF1254 domain-containing protein</fullName>
    </recommendedName>
</protein>
<name>A0A1X9LFA7_9MICO</name>
<accession>A0A1X9LFA7</accession>
<dbReference type="InterPro" id="IPR037050">
    <property type="entry name" value="DUF1254_sf"/>
</dbReference>
<dbReference type="PANTHER" id="PTHR36509:SF3">
    <property type="entry name" value="SIGNAL PEPTIDE PROTEIN"/>
    <property type="match status" value="1"/>
</dbReference>